<dbReference type="PANTHER" id="PTHR13887:SF14">
    <property type="entry name" value="DISULFIDE BOND FORMATION PROTEIN D"/>
    <property type="match status" value="1"/>
</dbReference>
<comment type="similarity">
    <text evidence="2">Belongs to the glutaredoxin family.</text>
</comment>
<dbReference type="PROSITE" id="PS51352">
    <property type="entry name" value="THIOREDOXIN_2"/>
    <property type="match status" value="1"/>
</dbReference>
<evidence type="ECO:0000313" key="9">
    <source>
        <dbReference type="EMBL" id="AIF17220.1"/>
    </source>
</evidence>
<dbReference type="SUPFAM" id="SSF52833">
    <property type="entry name" value="Thioredoxin-like"/>
    <property type="match status" value="1"/>
</dbReference>
<sequence length="301" mass="33824">MYYKDLNLYDFFIAVMEPDSDDKLPSFFLNDSKNDQESLDAQKRINKTESNETLSDIHTTKVVRSTNRIHLPSLAIGAGIAVACIFCGMLMVNMINSETTPVLAETPQKQTEITKIQSLSVFTDNASPILGNPNAPITMVEFGDYQCTFCSKFFHETENLIITNYVKTGKVKILFKDYIILGQDSMNAANAAHCANDQKSFWKYHSMLYNNWAGEDTGWADLAHLHEFANTLGLDMDVFSTCMSDLKWNELVNLSSIDGQKLGVSGTPTFFVIDQNNDVIKIVGAQHYDVFKQIFDSVLDE</sequence>
<evidence type="ECO:0000256" key="4">
    <source>
        <dbReference type="ARBA" id="ARBA00023002"/>
    </source>
</evidence>
<dbReference type="InterPro" id="IPR036249">
    <property type="entry name" value="Thioredoxin-like_sf"/>
</dbReference>
<keyword evidence="5" id="KW-1015">Disulfide bond</keyword>
<keyword evidence="7" id="KW-0472">Membrane</keyword>
<dbReference type="InterPro" id="IPR013766">
    <property type="entry name" value="Thioredoxin_domain"/>
</dbReference>
<evidence type="ECO:0000259" key="8">
    <source>
        <dbReference type="PROSITE" id="PS51352"/>
    </source>
</evidence>
<dbReference type="GO" id="GO:0016491">
    <property type="term" value="F:oxidoreductase activity"/>
    <property type="evidence" value="ECO:0007669"/>
    <property type="project" value="UniProtKB-KW"/>
</dbReference>
<proteinExistence type="inferred from homology"/>
<evidence type="ECO:0000256" key="7">
    <source>
        <dbReference type="SAM" id="Phobius"/>
    </source>
</evidence>
<evidence type="ECO:0000256" key="5">
    <source>
        <dbReference type="ARBA" id="ARBA00023157"/>
    </source>
</evidence>
<keyword evidence="7" id="KW-1133">Transmembrane helix</keyword>
<feature type="domain" description="Thioredoxin" evidence="8">
    <location>
        <begin position="94"/>
        <end position="300"/>
    </location>
</feature>
<dbReference type="AlphaFoldDB" id="A0A075HPJ8"/>
<keyword evidence="4" id="KW-0560">Oxidoreductase</keyword>
<evidence type="ECO:0000256" key="6">
    <source>
        <dbReference type="ARBA" id="ARBA00023284"/>
    </source>
</evidence>
<evidence type="ECO:0000256" key="2">
    <source>
        <dbReference type="ARBA" id="ARBA00007787"/>
    </source>
</evidence>
<keyword evidence="7" id="KW-0812">Transmembrane</keyword>
<dbReference type="EMBL" id="KF901075">
    <property type="protein sequence ID" value="AIF17220.1"/>
    <property type="molecule type" value="Genomic_DNA"/>
</dbReference>
<dbReference type="PANTHER" id="PTHR13887">
    <property type="entry name" value="GLUTATHIONE S-TRANSFERASE KAPPA"/>
    <property type="match status" value="1"/>
</dbReference>
<dbReference type="InterPro" id="IPR012336">
    <property type="entry name" value="Thioredoxin-like_fold"/>
</dbReference>
<protein>
    <submittedName>
        <fullName evidence="9">DSBA oxidoreductase</fullName>
    </submittedName>
</protein>
<evidence type="ECO:0000256" key="1">
    <source>
        <dbReference type="ARBA" id="ARBA00005791"/>
    </source>
</evidence>
<accession>A0A075HPJ8</accession>
<feature type="transmembrane region" description="Helical" evidence="7">
    <location>
        <begin position="74"/>
        <end position="95"/>
    </location>
</feature>
<organism evidence="9">
    <name type="scientific">uncultured marine thaumarchaeote KM3_76_D06</name>
    <dbReference type="NCBI Taxonomy" id="1456284"/>
    <lineage>
        <taxon>Archaea</taxon>
        <taxon>Nitrososphaerota</taxon>
        <taxon>environmental samples</taxon>
    </lineage>
</organism>
<reference evidence="9" key="1">
    <citation type="journal article" date="2014" name="Genome Biol. Evol.">
        <title>Pangenome evidence for extensive interdomain horizontal transfer affecting lineage core and shell genes in uncultured planktonic thaumarchaeota and euryarchaeota.</title>
        <authorList>
            <person name="Deschamps P."/>
            <person name="Zivanovic Y."/>
            <person name="Moreira D."/>
            <person name="Rodriguez-Valera F."/>
            <person name="Lopez-Garcia P."/>
        </authorList>
    </citation>
    <scope>NUCLEOTIDE SEQUENCE</scope>
</reference>
<comment type="similarity">
    <text evidence="1">Belongs to the thioredoxin family. DsbA subfamily.</text>
</comment>
<keyword evidence="6" id="KW-0676">Redox-active center</keyword>
<dbReference type="Pfam" id="PF13462">
    <property type="entry name" value="Thioredoxin_4"/>
    <property type="match status" value="1"/>
</dbReference>
<name>A0A075HPJ8_9ARCH</name>
<keyword evidence="3" id="KW-0732">Signal</keyword>
<evidence type="ECO:0000256" key="3">
    <source>
        <dbReference type="ARBA" id="ARBA00022729"/>
    </source>
</evidence>
<dbReference type="Gene3D" id="3.40.30.10">
    <property type="entry name" value="Glutaredoxin"/>
    <property type="match status" value="1"/>
</dbReference>